<evidence type="ECO:0000256" key="1">
    <source>
        <dbReference type="SAM" id="MobiDB-lite"/>
    </source>
</evidence>
<dbReference type="AlphaFoldDB" id="A0A9P7HCX6"/>
<reference evidence="2" key="2">
    <citation type="submission" date="2020-10" db="EMBL/GenBank/DDBJ databases">
        <authorList>
            <person name="Peck L.D."/>
            <person name="Nowell R.W."/>
            <person name="Flood J."/>
            <person name="Ryan M.J."/>
            <person name="Barraclough T.G."/>
        </authorList>
    </citation>
    <scope>NUCLEOTIDE SEQUENCE</scope>
    <source>
        <strain evidence="2">IMI 127659i</strain>
    </source>
</reference>
<dbReference type="Proteomes" id="UP000750502">
    <property type="component" value="Unassembled WGS sequence"/>
</dbReference>
<gene>
    <name evidence="2" type="ORF">H9Q72_014596</name>
</gene>
<evidence type="ECO:0000313" key="3">
    <source>
        <dbReference type="Proteomes" id="UP000750502"/>
    </source>
</evidence>
<proteinExistence type="predicted"/>
<feature type="compositionally biased region" description="Basic residues" evidence="1">
    <location>
        <begin position="1"/>
        <end position="20"/>
    </location>
</feature>
<protein>
    <submittedName>
        <fullName evidence="2">Uncharacterized protein</fullName>
    </submittedName>
</protein>
<feature type="non-terminal residue" evidence="2">
    <location>
        <position position="1"/>
    </location>
</feature>
<comment type="caution">
    <text evidence="2">The sequence shown here is derived from an EMBL/GenBank/DDBJ whole genome shotgun (WGS) entry which is preliminary data.</text>
</comment>
<feature type="compositionally biased region" description="Acidic residues" evidence="1">
    <location>
        <begin position="45"/>
        <end position="57"/>
    </location>
</feature>
<sequence>QELKKKPKKEPKKEPKKKPPPVKEEKLSVYQDTDVSDAVQHNTDISEEDPYAEDTASEGEPVAEKLQARKALYEKKELPYCKI</sequence>
<reference evidence="2" key="1">
    <citation type="journal article" date="2020" name="bioRxiv">
        <title>Historical genomics reveals the evolutionary mechanisms behind multiple outbreaks of the host-specific coffee wilt pathogen Fusarium xylarioides.</title>
        <authorList>
            <person name="Peck D."/>
            <person name="Nowell R.W."/>
            <person name="Flood J."/>
            <person name="Ryan M.J."/>
            <person name="Barraclough T.G."/>
        </authorList>
    </citation>
    <scope>NUCLEOTIDE SEQUENCE</scope>
    <source>
        <strain evidence="2">IMI 127659i</strain>
    </source>
</reference>
<organism evidence="2 3">
    <name type="scientific">Fusarium xylarioides</name>
    <dbReference type="NCBI Taxonomy" id="221167"/>
    <lineage>
        <taxon>Eukaryota</taxon>
        <taxon>Fungi</taxon>
        <taxon>Dikarya</taxon>
        <taxon>Ascomycota</taxon>
        <taxon>Pezizomycotina</taxon>
        <taxon>Sordariomycetes</taxon>
        <taxon>Hypocreomycetidae</taxon>
        <taxon>Hypocreales</taxon>
        <taxon>Nectriaceae</taxon>
        <taxon>Fusarium</taxon>
        <taxon>Fusarium fujikuroi species complex</taxon>
    </lineage>
</organism>
<accession>A0A9P7HCX6</accession>
<dbReference type="EMBL" id="JADFTT010009701">
    <property type="protein sequence ID" value="KAG5742466.1"/>
    <property type="molecule type" value="Genomic_DNA"/>
</dbReference>
<feature type="region of interest" description="Disordered" evidence="1">
    <location>
        <begin position="1"/>
        <end position="62"/>
    </location>
</feature>
<keyword evidence="3" id="KW-1185">Reference proteome</keyword>
<evidence type="ECO:0000313" key="2">
    <source>
        <dbReference type="EMBL" id="KAG5742466.1"/>
    </source>
</evidence>
<name>A0A9P7HCX6_9HYPO</name>